<dbReference type="PANTHER" id="PTHR24393">
    <property type="entry name" value="ZINC FINGER PROTEIN"/>
    <property type="match status" value="1"/>
</dbReference>
<evidence type="ECO:0000256" key="4">
    <source>
        <dbReference type="ARBA" id="ARBA00022833"/>
    </source>
</evidence>
<evidence type="ECO:0000256" key="7">
    <source>
        <dbReference type="SAM" id="MobiDB-lite"/>
    </source>
</evidence>
<dbReference type="EMBL" id="LN727315">
    <property type="protein sequence ID" value="CEP12111.1"/>
    <property type="molecule type" value="Genomic_DNA"/>
</dbReference>
<dbReference type="Gene3D" id="3.30.160.60">
    <property type="entry name" value="Classic Zinc Finger"/>
    <property type="match status" value="1"/>
</dbReference>
<gene>
    <name evidence="9" type="primary">PARPA_06024.1 scaffold 20352</name>
</gene>
<dbReference type="GO" id="GO:0000978">
    <property type="term" value="F:RNA polymerase II cis-regulatory region sequence-specific DNA binding"/>
    <property type="evidence" value="ECO:0007669"/>
    <property type="project" value="TreeGrafter"/>
</dbReference>
<dbReference type="InterPro" id="IPR036236">
    <property type="entry name" value="Znf_C2H2_sf"/>
</dbReference>
<proteinExistence type="predicted"/>
<dbReference type="PANTHER" id="PTHR24393:SF34">
    <property type="entry name" value="PR_SET DOMAIN 13"/>
    <property type="match status" value="1"/>
</dbReference>
<sequence length="324" mass="36623">MTFTSKSFQLDDLMMRDTPSLPSLKRQSTHTSENTSLDIIVSALESSDDLTNGLLPFIDNQCTFTTSTTICNAFLDQPSFLDVCRKENYSVSAGVQQLDQYLFEQDYKTQSSVATNATTEIQPIPMIRTPDLCSVYTNNSYSPSFHVPAVLNEFDALEFNTLLLSQQQQIQEELCPNLYRVQQQASLLVSPLSPFDMMHSPPNSSILVEDYNCYNGPPLAQSPSVSLSNSSSAHTSTAATTPGSTTATILTSSKPRYDCLECHKDFGRPQDLNRHHQSRHSEEKRYRCDCCDRPFARKDALKRHEKSKKGDRQRRRNQQKMIIH</sequence>
<feature type="domain" description="C2H2-type" evidence="8">
    <location>
        <begin position="286"/>
        <end position="313"/>
    </location>
</feature>
<feature type="region of interest" description="Disordered" evidence="7">
    <location>
        <begin position="300"/>
        <end position="324"/>
    </location>
</feature>
<keyword evidence="10" id="KW-1185">Reference proteome</keyword>
<evidence type="ECO:0000313" key="10">
    <source>
        <dbReference type="Proteomes" id="UP000054107"/>
    </source>
</evidence>
<evidence type="ECO:0000256" key="1">
    <source>
        <dbReference type="ARBA" id="ARBA00022723"/>
    </source>
</evidence>
<evidence type="ECO:0000256" key="5">
    <source>
        <dbReference type="ARBA" id="ARBA00023242"/>
    </source>
</evidence>
<dbReference type="PROSITE" id="PS00028">
    <property type="entry name" value="ZINC_FINGER_C2H2_1"/>
    <property type="match status" value="1"/>
</dbReference>
<feature type="domain" description="C2H2-type" evidence="8">
    <location>
        <begin position="257"/>
        <end position="285"/>
    </location>
</feature>
<keyword evidence="2" id="KW-0677">Repeat</keyword>
<dbReference type="GO" id="GO:0008270">
    <property type="term" value="F:zinc ion binding"/>
    <property type="evidence" value="ECO:0007669"/>
    <property type="project" value="UniProtKB-KW"/>
</dbReference>
<keyword evidence="1" id="KW-0479">Metal-binding</keyword>
<dbReference type="InterPro" id="IPR013087">
    <property type="entry name" value="Znf_C2H2_type"/>
</dbReference>
<dbReference type="Proteomes" id="UP000054107">
    <property type="component" value="Unassembled WGS sequence"/>
</dbReference>
<organism evidence="9 10">
    <name type="scientific">Parasitella parasitica</name>
    <dbReference type="NCBI Taxonomy" id="35722"/>
    <lineage>
        <taxon>Eukaryota</taxon>
        <taxon>Fungi</taxon>
        <taxon>Fungi incertae sedis</taxon>
        <taxon>Mucoromycota</taxon>
        <taxon>Mucoromycotina</taxon>
        <taxon>Mucoromycetes</taxon>
        <taxon>Mucorales</taxon>
        <taxon>Mucorineae</taxon>
        <taxon>Mucoraceae</taxon>
        <taxon>Parasitella</taxon>
    </lineage>
</organism>
<evidence type="ECO:0000256" key="2">
    <source>
        <dbReference type="ARBA" id="ARBA00022737"/>
    </source>
</evidence>
<dbReference type="GO" id="GO:0005634">
    <property type="term" value="C:nucleus"/>
    <property type="evidence" value="ECO:0007669"/>
    <property type="project" value="TreeGrafter"/>
</dbReference>
<feature type="region of interest" description="Disordered" evidence="7">
    <location>
        <begin position="222"/>
        <end position="249"/>
    </location>
</feature>
<dbReference type="AlphaFoldDB" id="A0A0B7N1F7"/>
<dbReference type="GO" id="GO:0001228">
    <property type="term" value="F:DNA-binding transcription activator activity, RNA polymerase II-specific"/>
    <property type="evidence" value="ECO:0007669"/>
    <property type="project" value="TreeGrafter"/>
</dbReference>
<name>A0A0B7N1F7_9FUNG</name>
<keyword evidence="4" id="KW-0862">Zinc</keyword>
<dbReference type="PROSITE" id="PS50157">
    <property type="entry name" value="ZINC_FINGER_C2H2_2"/>
    <property type="match status" value="2"/>
</dbReference>
<evidence type="ECO:0000259" key="8">
    <source>
        <dbReference type="PROSITE" id="PS50157"/>
    </source>
</evidence>
<accession>A0A0B7N1F7</accession>
<evidence type="ECO:0000256" key="6">
    <source>
        <dbReference type="PROSITE-ProRule" id="PRU00042"/>
    </source>
</evidence>
<keyword evidence="3 6" id="KW-0863">Zinc-finger</keyword>
<evidence type="ECO:0000313" key="9">
    <source>
        <dbReference type="EMBL" id="CEP12111.1"/>
    </source>
</evidence>
<dbReference type="OrthoDB" id="8117402at2759"/>
<dbReference type="STRING" id="35722.A0A0B7N1F7"/>
<evidence type="ECO:0000256" key="3">
    <source>
        <dbReference type="ARBA" id="ARBA00022771"/>
    </source>
</evidence>
<keyword evidence="5" id="KW-0539">Nucleus</keyword>
<reference evidence="9 10" key="1">
    <citation type="submission" date="2014-09" db="EMBL/GenBank/DDBJ databases">
        <authorList>
            <person name="Ellenberger Sabrina"/>
        </authorList>
    </citation>
    <scope>NUCLEOTIDE SEQUENCE [LARGE SCALE GENOMIC DNA]</scope>
    <source>
        <strain evidence="9 10">CBS 412.66</strain>
    </source>
</reference>
<dbReference type="Pfam" id="PF00096">
    <property type="entry name" value="zf-C2H2"/>
    <property type="match status" value="1"/>
</dbReference>
<dbReference type="SMART" id="SM00355">
    <property type="entry name" value="ZnF_C2H2"/>
    <property type="match status" value="2"/>
</dbReference>
<dbReference type="SUPFAM" id="SSF57667">
    <property type="entry name" value="beta-beta-alpha zinc fingers"/>
    <property type="match status" value="1"/>
</dbReference>
<protein>
    <recommendedName>
        <fullName evidence="8">C2H2-type domain-containing protein</fullName>
    </recommendedName>
</protein>